<dbReference type="AlphaFoldDB" id="A0A088S4B7"/>
<dbReference type="Pfam" id="PF19031">
    <property type="entry name" value="Intu_longin_1"/>
    <property type="match status" value="1"/>
</dbReference>
<dbReference type="EMBL" id="CP009404">
    <property type="protein sequence ID" value="AIO02470.1"/>
    <property type="molecule type" value="Genomic_DNA"/>
</dbReference>
<dbReference type="KEGG" id="lpan:LPMP_353330"/>
<dbReference type="VEuPathDB" id="TriTrypDB:LPAL13_350041100"/>
<reference evidence="4 5" key="1">
    <citation type="journal article" date="2015" name="Sci. Rep.">
        <title>The genome of Leishmania panamensis: insights into genomics of the L. (Viannia) subgenus.</title>
        <authorList>
            <person name="Llanes A."/>
            <person name="Restrepo C.M."/>
            <person name="Vecchio G.D."/>
            <person name="Anguizola F.J."/>
            <person name="Lleonart R."/>
        </authorList>
    </citation>
    <scope>NUCLEOTIDE SEQUENCE [LARGE SCALE GENOMIC DNA]</scope>
    <source>
        <strain evidence="4 5">MHOM/PA/94/PSC-1</strain>
    </source>
</reference>
<evidence type="ECO:0000256" key="2">
    <source>
        <dbReference type="SAM" id="MobiDB-lite"/>
    </source>
</evidence>
<evidence type="ECO:0000313" key="4">
    <source>
        <dbReference type="EMBL" id="AIO02470.1"/>
    </source>
</evidence>
<accession>A0A088S4B7</accession>
<proteinExistence type="inferred from homology"/>
<dbReference type="GO" id="GO:0035658">
    <property type="term" value="C:Mon1-Ccz1 complex"/>
    <property type="evidence" value="ECO:0007669"/>
    <property type="project" value="InterPro"/>
</dbReference>
<comment type="similarity">
    <text evidence="1">Belongs to the CCZ1 family.</text>
</comment>
<dbReference type="eggNOG" id="ENOG502SE3F">
    <property type="taxonomic scope" value="Eukaryota"/>
</dbReference>
<evidence type="ECO:0000259" key="3">
    <source>
        <dbReference type="Pfam" id="PF19031"/>
    </source>
</evidence>
<keyword evidence="5" id="KW-1185">Reference proteome</keyword>
<sequence>MVLTTSPDVGEPLISLAVYCPLLCADKEERGADNILFYFPPDTHLNSQMNQVGFCIAISSLAPRFGVHSSRLQTIRKQRSSVCLLSPAEDLWVSAHVRGGNEAALTTHHLLQLSCALFELLYSADTMGLLTLPTIENSRTKGSPTLSGSSTSSNPAAEQAATSDTAARAALRSFFTRCATFISSVLSAQCKARTGETEPTSRSAAAMSAQDWAHYLSAEASFGLPLRFVSNRELSSLQLGRVEEVVRHILWQRAGCYAAAPDGDTPSLLSRNHVRYCIFNLPQLHVVVADSQLPRIVVQVLRYYLVLHAPIVCTSFQCYVQPDGLCNVAVWLDGNVVVVLVESHDDLSANVGGRAVSSALLEHASIIGAKVRQLLSKSAAGATTVEAKDAYWLSTHSVTAHQMYYKSTVKPSIAASNGLVAHWRFRGAVVEGTPLRHVVPGLIEYVQTLVYWTKLHLPSSTLTSVLECWTRWNSLWLYLRFANSTVTVLAWQQQQQQQQQSSVSVRQLAYEVQRLLLLAP</sequence>
<dbReference type="VEuPathDB" id="TriTrypDB:LPMP_353330"/>
<feature type="domain" description="CCZ1/INTU/HSP4 first Longin" evidence="3">
    <location>
        <begin position="15"/>
        <end position="120"/>
    </location>
</feature>
<dbReference type="OrthoDB" id="240546at2759"/>
<evidence type="ECO:0000256" key="1">
    <source>
        <dbReference type="ARBA" id="ARBA00005352"/>
    </source>
</evidence>
<dbReference type="GO" id="GO:0016192">
    <property type="term" value="P:vesicle-mediated transport"/>
    <property type="evidence" value="ECO:0007669"/>
    <property type="project" value="InterPro"/>
</dbReference>
<dbReference type="InterPro" id="IPR043987">
    <property type="entry name" value="CCZ1/INTU/HSP4_longin_1"/>
</dbReference>
<dbReference type="GeneID" id="22579362"/>
<organism evidence="4 5">
    <name type="scientific">Leishmania panamensis</name>
    <dbReference type="NCBI Taxonomy" id="5679"/>
    <lineage>
        <taxon>Eukaryota</taxon>
        <taxon>Discoba</taxon>
        <taxon>Euglenozoa</taxon>
        <taxon>Kinetoplastea</taxon>
        <taxon>Metakinetoplastina</taxon>
        <taxon>Trypanosomatida</taxon>
        <taxon>Trypanosomatidae</taxon>
        <taxon>Leishmaniinae</taxon>
        <taxon>Leishmania</taxon>
        <taxon>Leishmania guyanensis species complex</taxon>
    </lineage>
</organism>
<dbReference type="PANTHER" id="PTHR13056">
    <property type="entry name" value="VACUOLAR FUSION PROTEIN CCZ1 HOMOLOG-RELATED"/>
    <property type="match status" value="1"/>
</dbReference>
<gene>
    <name evidence="4" type="ORF">LPMP_353330</name>
</gene>
<evidence type="ECO:0000313" key="5">
    <source>
        <dbReference type="Proteomes" id="UP000063063"/>
    </source>
</evidence>
<dbReference type="PANTHER" id="PTHR13056:SF0">
    <property type="entry name" value="VACUOLAR FUSION PROTEIN CCZ1 HOMOLOG-RELATED"/>
    <property type="match status" value="1"/>
</dbReference>
<name>A0A088S4B7_LEIPA</name>
<dbReference type="RefSeq" id="XP_010703270.1">
    <property type="nucleotide sequence ID" value="XM_010704968.1"/>
</dbReference>
<feature type="region of interest" description="Disordered" evidence="2">
    <location>
        <begin position="140"/>
        <end position="161"/>
    </location>
</feature>
<dbReference type="InterPro" id="IPR013176">
    <property type="entry name" value="Ccz1"/>
</dbReference>
<feature type="compositionally biased region" description="Low complexity" evidence="2">
    <location>
        <begin position="142"/>
        <end position="161"/>
    </location>
</feature>
<protein>
    <recommendedName>
        <fullName evidence="3">CCZ1/INTU/HSP4 first Longin domain-containing protein</fullName>
    </recommendedName>
</protein>
<dbReference type="Proteomes" id="UP000063063">
    <property type="component" value="Chromosome 35"/>
</dbReference>